<dbReference type="EMBL" id="SNYH01000002">
    <property type="protein sequence ID" value="TDQ28356.1"/>
    <property type="molecule type" value="Genomic_DNA"/>
</dbReference>
<evidence type="ECO:0000313" key="2">
    <source>
        <dbReference type="Proteomes" id="UP000295390"/>
    </source>
</evidence>
<keyword evidence="2" id="KW-1185">Reference proteome</keyword>
<gene>
    <name evidence="1" type="ORF">DFQ07_0726</name>
</gene>
<organism evidence="1 2">
    <name type="scientific">Tenacibaculum caenipelagi</name>
    <dbReference type="NCBI Taxonomy" id="1325435"/>
    <lineage>
        <taxon>Bacteria</taxon>
        <taxon>Pseudomonadati</taxon>
        <taxon>Bacteroidota</taxon>
        <taxon>Flavobacteriia</taxon>
        <taxon>Flavobacteriales</taxon>
        <taxon>Flavobacteriaceae</taxon>
        <taxon>Tenacibaculum</taxon>
    </lineage>
</organism>
<protein>
    <submittedName>
        <fullName evidence="1">YD repeat-containing protein</fullName>
    </submittedName>
</protein>
<name>A0A4R6TGU3_9FLAO</name>
<dbReference type="AlphaFoldDB" id="A0A4R6TGU3"/>
<dbReference type="Gene3D" id="2.180.10.10">
    <property type="entry name" value="RHS repeat-associated core"/>
    <property type="match status" value="1"/>
</dbReference>
<proteinExistence type="predicted"/>
<dbReference type="Proteomes" id="UP000295390">
    <property type="component" value="Unassembled WGS sequence"/>
</dbReference>
<dbReference type="Pfam" id="PF05593">
    <property type="entry name" value="RHS_repeat"/>
    <property type="match status" value="1"/>
</dbReference>
<sequence length="1131" mass="128501">MLSILAMLFCVGGYAQELPDIIPPSPIAYELGKYGANSVGMFTGTPNIDIPLYNYSTKNLSVPISLSYNSNGVQVDQISTNVGLGWSLNAGGTITRVVKGQPDEESNYLFPEDEIKEVGHRSPMALDFFYEAGNSNFDTEKDIFMYNFMGNTGKFILDNEKKIVLIPKKDILMSQYYEEDKKGFKAILSDGTEFYFLEEEISMTRSSGAGHEVPGLPKVTAWYLSKIIHPKGDVVYFKYETMNYSYDQSCSESMSIPLPTYQSDCKGNLVTGPGYSKKPVSTLQMTITGKRLTEISSNNTKTGKILFNANETHPIGLKLLSNLKVLNDKDEVKEDINYNYVTTTNSRVFLSSLNFKTTNKDYAFEYDDPQGLPVRLSASQDYWGYYNGKSNSYYFPNPQNLEIADPRFKSYNIGANKEVDESYAKKGLLKKITYPTKGSTLFEYESNTYYDEVITNPSTKDYFSLSVSTNLSEKGEFYKEEKITASIPFSQEAMFTCYVNFNSDECSSDLLKSQITITIKDNQTGENILIKEKTQYGNVSLGNSVAVSYNNSNNEFYVDLIENHSYTVTLVPSYFCTKGSLNLSYYTTPPYTEFKNVLSGGLRVKRVSNYTSDNNLADTKRYYYGKKETFNESSGEKSLVPYYFSKQTNRVQCEASCSYYDVSHTSLVSSSLRSLFASSGNQTTYYKYVTVSYGGDNFENGGEEHEYIIHNDVPGYPVTGDVIQNSTWVNTGWDNGFLKKKTIFKKKSINEFLYQKEIENNYIQDTRINDKVYGYTINKKFNLICTQPITYKCKAEDLTKVYKYKTCTANHSHHWYTGWLFDDTKCIASGANNTVITKPHPCYAKEVGYVVTKPDMLENLDIMEYSVNSYWGYLSQTTEKQYDNNGLNPVTTTTNYFYDNPNHLQQTRTEVVNSQGEALKTETQYAHDVNDTRLIREHRIAEPLEVKTYKNTNLLSYQRTEYDSIHNPSNLYLPEIIQTSKGAQSLEDRIVYHSYDDKGNPTEVSKADGTHIVYIWGYQQTQPVAKIEDVTLSQVSSYVSNIQTKSNVDNDRTQGITGNEGALRSALNNLRSVLPNAQVTTFTYDPLIGVTSITDPRGQTVYYEYDEFNRLEFIKDADGNLLKENKYNYKN</sequence>
<accession>A0A4R6TGU3</accession>
<reference evidence="1 2" key="1">
    <citation type="submission" date="2019-03" db="EMBL/GenBank/DDBJ databases">
        <title>Genomic Encyclopedia of Type Strains, Phase III (KMG-III): the genomes of soil and plant-associated and newly described type strains.</title>
        <authorList>
            <person name="Whitman W."/>
        </authorList>
    </citation>
    <scope>NUCLEOTIDE SEQUENCE [LARGE SCALE GENOMIC DNA]</scope>
    <source>
        <strain evidence="1 2">CECT 8283</strain>
    </source>
</reference>
<evidence type="ECO:0000313" key="1">
    <source>
        <dbReference type="EMBL" id="TDQ28356.1"/>
    </source>
</evidence>
<comment type="caution">
    <text evidence="1">The sequence shown here is derived from an EMBL/GenBank/DDBJ whole genome shotgun (WGS) entry which is preliminary data.</text>
</comment>
<dbReference type="InterPro" id="IPR031325">
    <property type="entry name" value="RHS_repeat"/>
</dbReference>